<organism evidence="5 6">
    <name type="scientific">Mycena pura</name>
    <dbReference type="NCBI Taxonomy" id="153505"/>
    <lineage>
        <taxon>Eukaryota</taxon>
        <taxon>Fungi</taxon>
        <taxon>Dikarya</taxon>
        <taxon>Basidiomycota</taxon>
        <taxon>Agaricomycotina</taxon>
        <taxon>Agaricomycetes</taxon>
        <taxon>Agaricomycetidae</taxon>
        <taxon>Agaricales</taxon>
        <taxon>Marasmiineae</taxon>
        <taxon>Mycenaceae</taxon>
        <taxon>Mycena</taxon>
    </lineage>
</organism>
<dbReference type="InterPro" id="IPR050374">
    <property type="entry name" value="RRT5_SRSF_SR"/>
</dbReference>
<dbReference type="InterPro" id="IPR000504">
    <property type="entry name" value="RRM_dom"/>
</dbReference>
<dbReference type="EMBL" id="JARJCW010000002">
    <property type="protein sequence ID" value="KAJ7228760.1"/>
    <property type="molecule type" value="Genomic_DNA"/>
</dbReference>
<dbReference type="PROSITE" id="PS50102">
    <property type="entry name" value="RRM"/>
    <property type="match status" value="2"/>
</dbReference>
<evidence type="ECO:0000256" key="3">
    <source>
        <dbReference type="SAM" id="MobiDB-lite"/>
    </source>
</evidence>
<feature type="domain" description="RRM" evidence="4">
    <location>
        <begin position="4"/>
        <end position="69"/>
    </location>
</feature>
<feature type="compositionally biased region" description="Low complexity" evidence="3">
    <location>
        <begin position="272"/>
        <end position="281"/>
    </location>
</feature>
<dbReference type="Pfam" id="PF00076">
    <property type="entry name" value="RRM_1"/>
    <property type="match status" value="2"/>
</dbReference>
<name>A0AAD6YTC8_9AGAR</name>
<reference evidence="5" key="1">
    <citation type="submission" date="2023-03" db="EMBL/GenBank/DDBJ databases">
        <title>Massive genome expansion in bonnet fungi (Mycena s.s.) driven by repeated elements and novel gene families across ecological guilds.</title>
        <authorList>
            <consortium name="Lawrence Berkeley National Laboratory"/>
            <person name="Harder C.B."/>
            <person name="Miyauchi S."/>
            <person name="Viragh M."/>
            <person name="Kuo A."/>
            <person name="Thoen E."/>
            <person name="Andreopoulos B."/>
            <person name="Lu D."/>
            <person name="Skrede I."/>
            <person name="Drula E."/>
            <person name="Henrissat B."/>
            <person name="Morin E."/>
            <person name="Kohler A."/>
            <person name="Barry K."/>
            <person name="LaButti K."/>
            <person name="Morin E."/>
            <person name="Salamov A."/>
            <person name="Lipzen A."/>
            <person name="Mereny Z."/>
            <person name="Hegedus B."/>
            <person name="Baldrian P."/>
            <person name="Stursova M."/>
            <person name="Weitz H."/>
            <person name="Taylor A."/>
            <person name="Grigoriev I.V."/>
            <person name="Nagy L.G."/>
            <person name="Martin F."/>
            <person name="Kauserud H."/>
        </authorList>
    </citation>
    <scope>NUCLEOTIDE SEQUENCE</scope>
    <source>
        <strain evidence="5">9144</strain>
    </source>
</reference>
<feature type="compositionally biased region" description="Low complexity" evidence="3">
    <location>
        <begin position="217"/>
        <end position="229"/>
    </location>
</feature>
<comment type="caution">
    <text evidence="5">The sequence shown here is derived from an EMBL/GenBank/DDBJ whole genome shotgun (WGS) entry which is preliminary data.</text>
</comment>
<dbReference type="SMART" id="SM00360">
    <property type="entry name" value="RRM"/>
    <property type="match status" value="2"/>
</dbReference>
<dbReference type="AlphaFoldDB" id="A0AAD6YTC8"/>
<dbReference type="Proteomes" id="UP001219525">
    <property type="component" value="Unassembled WGS sequence"/>
</dbReference>
<evidence type="ECO:0000259" key="4">
    <source>
        <dbReference type="PROSITE" id="PS50102"/>
    </source>
</evidence>
<evidence type="ECO:0000256" key="2">
    <source>
        <dbReference type="PROSITE-ProRule" id="PRU00176"/>
    </source>
</evidence>
<dbReference type="CDD" id="cd00590">
    <property type="entry name" value="RRM_SF"/>
    <property type="match status" value="1"/>
</dbReference>
<keyword evidence="6" id="KW-1185">Reference proteome</keyword>
<evidence type="ECO:0000313" key="5">
    <source>
        <dbReference type="EMBL" id="KAJ7228760.1"/>
    </source>
</evidence>
<accession>A0AAD6YTC8</accession>
<evidence type="ECO:0000256" key="1">
    <source>
        <dbReference type="ARBA" id="ARBA00022884"/>
    </source>
</evidence>
<feature type="domain" description="RRM" evidence="4">
    <location>
        <begin position="129"/>
        <end position="220"/>
    </location>
</feature>
<dbReference type="PANTHER" id="PTHR23003:SF51">
    <property type="entry name" value="SERINE-ARGININE PROTEIN 55"/>
    <property type="match status" value="1"/>
</dbReference>
<dbReference type="PANTHER" id="PTHR23003">
    <property type="entry name" value="RNA RECOGNITION MOTIF RRM DOMAIN CONTAINING PROTEIN"/>
    <property type="match status" value="1"/>
</dbReference>
<keyword evidence="1 2" id="KW-0694">RNA-binding</keyword>
<sequence length="361" mass="41039">MSSNRLYLKNLPHDAKRDDIFNYLERFGRLTELKIIESKSSSYGFAQFASEEDAQCVLETFRDRLFLGHCAYLLVLSPLTSQFLLGTVIEPARPMRKDMISTGNRSSAARNLRYDVLPRYYPNRMHQRYPVLVENIPRHVCWQVLSILIKSLARLIYWYKELKDFGRLAGGFVAYCDLERNINGRGFIEYFSREDAEEAIRKLNGQMLGGRAVNVSARSRTLRGSSRSRSPIRRRPEDREPSDTPPNTGLHPQGCVFPTSVSRYSLRRSRPRSSSPDRYVSPLQSDDPSGLSMLSKVAESYRAALPSTIPQGSEPVPLSHNHAAVVKQQVTETALANDFSNDAHLRFSYDHCLGQLHGCYA</sequence>
<dbReference type="GO" id="GO:0003729">
    <property type="term" value="F:mRNA binding"/>
    <property type="evidence" value="ECO:0007669"/>
    <property type="project" value="TreeGrafter"/>
</dbReference>
<dbReference type="GO" id="GO:0005634">
    <property type="term" value="C:nucleus"/>
    <property type="evidence" value="ECO:0007669"/>
    <property type="project" value="TreeGrafter"/>
</dbReference>
<protein>
    <recommendedName>
        <fullName evidence="4">RRM domain-containing protein</fullName>
    </recommendedName>
</protein>
<evidence type="ECO:0000313" key="6">
    <source>
        <dbReference type="Proteomes" id="UP001219525"/>
    </source>
</evidence>
<dbReference type="GO" id="GO:0005737">
    <property type="term" value="C:cytoplasm"/>
    <property type="evidence" value="ECO:0007669"/>
    <property type="project" value="TreeGrafter"/>
</dbReference>
<dbReference type="InterPro" id="IPR012677">
    <property type="entry name" value="Nucleotide-bd_a/b_plait_sf"/>
</dbReference>
<proteinExistence type="predicted"/>
<feature type="region of interest" description="Disordered" evidence="3">
    <location>
        <begin position="217"/>
        <end position="291"/>
    </location>
</feature>
<dbReference type="Gene3D" id="3.30.70.330">
    <property type="match status" value="2"/>
</dbReference>
<dbReference type="SUPFAM" id="SSF54928">
    <property type="entry name" value="RNA-binding domain, RBD"/>
    <property type="match status" value="1"/>
</dbReference>
<dbReference type="InterPro" id="IPR035979">
    <property type="entry name" value="RBD_domain_sf"/>
</dbReference>
<gene>
    <name evidence="5" type="ORF">GGX14DRAFT_614869</name>
</gene>